<dbReference type="Proteomes" id="UP000824469">
    <property type="component" value="Unassembled WGS sequence"/>
</dbReference>
<accession>A0AA38GGE5</accession>
<feature type="repeat" description="Solcar" evidence="6">
    <location>
        <begin position="145"/>
        <end position="218"/>
    </location>
</feature>
<protein>
    <submittedName>
        <fullName evidence="8">Uncharacterized protein</fullName>
    </submittedName>
</protein>
<dbReference type="Gene3D" id="1.50.40.10">
    <property type="entry name" value="Mitochondrial carrier domain"/>
    <property type="match status" value="1"/>
</dbReference>
<dbReference type="GO" id="GO:0016020">
    <property type="term" value="C:membrane"/>
    <property type="evidence" value="ECO:0007669"/>
    <property type="project" value="UniProtKB-SubCell"/>
</dbReference>
<dbReference type="EMBL" id="JAHRHJ020000003">
    <property type="protein sequence ID" value="KAH9322691.1"/>
    <property type="molecule type" value="Genomic_DNA"/>
</dbReference>
<dbReference type="AlphaFoldDB" id="A0AA38GGE5"/>
<evidence type="ECO:0000256" key="5">
    <source>
        <dbReference type="ARBA" id="ARBA00023136"/>
    </source>
</evidence>
<evidence type="ECO:0000313" key="8">
    <source>
        <dbReference type="EMBL" id="KAH9322691.1"/>
    </source>
</evidence>
<keyword evidence="3 6" id="KW-0812">Transmembrane</keyword>
<feature type="non-terminal residue" evidence="8">
    <location>
        <position position="1"/>
    </location>
</feature>
<keyword evidence="5 6" id="KW-0472">Membrane</keyword>
<evidence type="ECO:0000256" key="3">
    <source>
        <dbReference type="ARBA" id="ARBA00022692"/>
    </source>
</evidence>
<keyword evidence="4" id="KW-0677">Repeat</keyword>
<evidence type="ECO:0000256" key="6">
    <source>
        <dbReference type="PROSITE-ProRule" id="PRU00282"/>
    </source>
</evidence>
<comment type="caution">
    <text evidence="8">The sequence shown here is derived from an EMBL/GenBank/DDBJ whole genome shotgun (WGS) entry which is preliminary data.</text>
</comment>
<reference evidence="8 9" key="1">
    <citation type="journal article" date="2021" name="Nat. Plants">
        <title>The Taxus genome provides insights into paclitaxel biosynthesis.</title>
        <authorList>
            <person name="Xiong X."/>
            <person name="Gou J."/>
            <person name="Liao Q."/>
            <person name="Li Y."/>
            <person name="Zhou Q."/>
            <person name="Bi G."/>
            <person name="Li C."/>
            <person name="Du R."/>
            <person name="Wang X."/>
            <person name="Sun T."/>
            <person name="Guo L."/>
            <person name="Liang H."/>
            <person name="Lu P."/>
            <person name="Wu Y."/>
            <person name="Zhang Z."/>
            <person name="Ro D.K."/>
            <person name="Shang Y."/>
            <person name="Huang S."/>
            <person name="Yan J."/>
        </authorList>
    </citation>
    <scope>NUCLEOTIDE SEQUENCE [LARGE SCALE GENOMIC DNA]</scope>
    <source>
        <strain evidence="8">Ta-2019</strain>
    </source>
</reference>
<dbReference type="PRINTS" id="PR00926">
    <property type="entry name" value="MITOCARRIER"/>
</dbReference>
<dbReference type="InterPro" id="IPR023395">
    <property type="entry name" value="MCP_dom_sf"/>
</dbReference>
<evidence type="ECO:0000256" key="4">
    <source>
        <dbReference type="ARBA" id="ARBA00022737"/>
    </source>
</evidence>
<comment type="similarity">
    <text evidence="7">Belongs to the mitochondrial carrier (TC 2.A.29) family.</text>
</comment>
<name>A0AA38GGE5_TAXCH</name>
<keyword evidence="9" id="KW-1185">Reference proteome</keyword>
<dbReference type="Pfam" id="PF00153">
    <property type="entry name" value="Mito_carr"/>
    <property type="match status" value="1"/>
</dbReference>
<dbReference type="GO" id="GO:0055085">
    <property type="term" value="P:transmembrane transport"/>
    <property type="evidence" value="ECO:0007669"/>
    <property type="project" value="InterPro"/>
</dbReference>
<dbReference type="PROSITE" id="PS50920">
    <property type="entry name" value="SOLCAR"/>
    <property type="match status" value="1"/>
</dbReference>
<organism evidence="8 9">
    <name type="scientific">Taxus chinensis</name>
    <name type="common">Chinese yew</name>
    <name type="synonym">Taxus wallichiana var. chinensis</name>
    <dbReference type="NCBI Taxonomy" id="29808"/>
    <lineage>
        <taxon>Eukaryota</taxon>
        <taxon>Viridiplantae</taxon>
        <taxon>Streptophyta</taxon>
        <taxon>Embryophyta</taxon>
        <taxon>Tracheophyta</taxon>
        <taxon>Spermatophyta</taxon>
        <taxon>Pinopsida</taxon>
        <taxon>Pinidae</taxon>
        <taxon>Conifers II</taxon>
        <taxon>Cupressales</taxon>
        <taxon>Taxaceae</taxon>
        <taxon>Taxus</taxon>
    </lineage>
</organism>
<evidence type="ECO:0000256" key="2">
    <source>
        <dbReference type="ARBA" id="ARBA00022448"/>
    </source>
</evidence>
<proteinExistence type="inferred from homology"/>
<keyword evidence="2 7" id="KW-0813">Transport</keyword>
<dbReference type="PANTHER" id="PTHR24089">
    <property type="entry name" value="SOLUTE CARRIER FAMILY 25"/>
    <property type="match status" value="1"/>
</dbReference>
<dbReference type="InterPro" id="IPR018108">
    <property type="entry name" value="MCP_transmembrane"/>
</dbReference>
<sequence>GVSGVCMSINTSSTGGAEIRTRSGKRNAVITVQWSKKQGVLPVGLFASVGEVSVGVSPSNPIDERQIRRMVSAAPPPPPEAPPPLERALGGRYLAANAAEFGFKTMISQPEIAGTEEEAQAQRLRNNGVMTAKKARWGLKVRVGNAALKRLLSGAIAGAVSRTAVAPLETIRTHLMVGSSGNSMTDVFQHIMQHEGWQGLFRGNGVNVIRVAPSKAIE</sequence>
<gene>
    <name evidence="8" type="ORF">KI387_017330</name>
</gene>
<evidence type="ECO:0000256" key="7">
    <source>
        <dbReference type="RuleBase" id="RU000488"/>
    </source>
</evidence>
<feature type="non-terminal residue" evidence="8">
    <location>
        <position position="218"/>
    </location>
</feature>
<dbReference type="InterPro" id="IPR002067">
    <property type="entry name" value="MCP"/>
</dbReference>
<evidence type="ECO:0000313" key="9">
    <source>
        <dbReference type="Proteomes" id="UP000824469"/>
    </source>
</evidence>
<comment type="subcellular location">
    <subcellularLocation>
        <location evidence="1">Membrane</location>
        <topology evidence="1">Multi-pass membrane protein</topology>
    </subcellularLocation>
</comment>
<dbReference type="SUPFAM" id="SSF103506">
    <property type="entry name" value="Mitochondrial carrier"/>
    <property type="match status" value="1"/>
</dbReference>
<evidence type="ECO:0000256" key="1">
    <source>
        <dbReference type="ARBA" id="ARBA00004141"/>
    </source>
</evidence>
<dbReference type="OMA" id="CMSINTS"/>